<reference evidence="1 2" key="1">
    <citation type="submission" date="2016-10" db="EMBL/GenBank/DDBJ databases">
        <authorList>
            <person name="de Groot N.N."/>
        </authorList>
    </citation>
    <scope>NUCLEOTIDE SEQUENCE [LARGE SCALE GENOMIC DNA]</scope>
    <source>
        <strain evidence="1 2">743A</strain>
    </source>
</reference>
<accession>A0A1I6HTL0</accession>
<evidence type="ECO:0000313" key="1">
    <source>
        <dbReference type="EMBL" id="SFR57764.1"/>
    </source>
</evidence>
<evidence type="ECO:0000313" key="2">
    <source>
        <dbReference type="Proteomes" id="UP000199659"/>
    </source>
</evidence>
<dbReference type="STRING" id="37658.SAMN05661086_00278"/>
<organism evidence="1 2">
    <name type="scientific">Anaeromicropila populeti</name>
    <dbReference type="NCBI Taxonomy" id="37658"/>
    <lineage>
        <taxon>Bacteria</taxon>
        <taxon>Bacillati</taxon>
        <taxon>Bacillota</taxon>
        <taxon>Clostridia</taxon>
        <taxon>Lachnospirales</taxon>
        <taxon>Lachnospiraceae</taxon>
        <taxon>Anaeromicropila</taxon>
    </lineage>
</organism>
<proteinExistence type="predicted"/>
<name>A0A1I6HTL0_9FIRM</name>
<dbReference type="OrthoDB" id="95423at2"/>
<dbReference type="RefSeq" id="WP_092558898.1">
    <property type="nucleotide sequence ID" value="NZ_FOYZ01000001.1"/>
</dbReference>
<dbReference type="Gene3D" id="2.30.110.50">
    <property type="match status" value="1"/>
</dbReference>
<gene>
    <name evidence="1" type="ORF">SAMN05661086_00278</name>
</gene>
<dbReference type="Proteomes" id="UP000199659">
    <property type="component" value="Unassembled WGS sequence"/>
</dbReference>
<dbReference type="SUPFAM" id="SSF69279">
    <property type="entry name" value="Phage tail proteins"/>
    <property type="match status" value="1"/>
</dbReference>
<sequence length="461" mass="52130">METGTFENLRVELPVKLIELVDVQLEERLGEHGTARIVGILAEGEEKNAMDKLTMKVNAKILLKGRGEQKIVFSGVPTKVSIAHAGNTYHIEVTIQSYSILMDLKRKSKSFQNKSQTYTQIFQYIVSIYGGEVKDLISNGKTQNNPHIQWKETDWEFLKRMASHFGAYIYPLIEADKPKIFVGISKTASHTINETVYEVKKNLSEYWWRKENDIPISEKNDTAYEVETTEHYELGDQAVFQGRTFIIARKWSGMKQGRLVHVYELVPEEGLKTRKRYQEEFSGASVEGKIIAREKDKLKLHLSIDEMQEEAEAYWYSFSTSYTAEGATGWYAMPETGQSVQLFFPDRDETKAYITKGIRKDGENNPKTQDVSTKYFGTKEGKEMVLSPSGITFHVLQNETTVQLSNHGGVTISSPKPIQMNAGETLSCDCKNFSVTSKDKIALSTKGATIVVDNITHIIGS</sequence>
<keyword evidence="2" id="KW-1185">Reference proteome</keyword>
<dbReference type="AlphaFoldDB" id="A0A1I6HTL0"/>
<dbReference type="EMBL" id="FOYZ01000001">
    <property type="protein sequence ID" value="SFR57764.1"/>
    <property type="molecule type" value="Genomic_DNA"/>
</dbReference>
<protein>
    <submittedName>
        <fullName evidence="1">Phage late control gene D protein (GPD)</fullName>
    </submittedName>
</protein>
<dbReference type="Gene3D" id="3.55.50.10">
    <property type="entry name" value="Baseplate protein-like domains"/>
    <property type="match status" value="1"/>
</dbReference>
<dbReference type="Pfam" id="PF05954">
    <property type="entry name" value="Phage_GPD"/>
    <property type="match status" value="1"/>
</dbReference>